<accession>A0ABZ0RG14</accession>
<dbReference type="Proteomes" id="UP001324993">
    <property type="component" value="Chromosome"/>
</dbReference>
<dbReference type="EMBL" id="CP138858">
    <property type="protein sequence ID" value="WPJ95100.1"/>
    <property type="molecule type" value="Genomic_DNA"/>
</dbReference>
<organism evidence="1 2">
    <name type="scientific">Coraliomargarita algicola</name>
    <dbReference type="NCBI Taxonomy" id="3092156"/>
    <lineage>
        <taxon>Bacteria</taxon>
        <taxon>Pseudomonadati</taxon>
        <taxon>Verrucomicrobiota</taxon>
        <taxon>Opitutia</taxon>
        <taxon>Puniceicoccales</taxon>
        <taxon>Coraliomargaritaceae</taxon>
        <taxon>Coraliomargarita</taxon>
    </lineage>
</organism>
<sequence>MKTIHSILILLTLLLGHSLPGQEKAPSVQMKFQAFLWPNHAPLAANSSQNQASNQIQANSTYIPPEVAYLESGEGSERSFQLLDDRRTGVMNYRGPETLTFYKAGTAMAAPEARVELGRLKIPQKTKELTIFFFPLASGGYKIFSIETSPATIPLGSILVYNLSTTRLACKLDETNFTIDPGQSAVKAFSLPDKHYQPILVASLSREGEWKRSLARKLIVDQDDRLLLIIYNLEANPDSFNLLPLVFRPDSD</sequence>
<dbReference type="RefSeq" id="WP_319831994.1">
    <property type="nucleotide sequence ID" value="NZ_CP138858.1"/>
</dbReference>
<evidence type="ECO:0000313" key="1">
    <source>
        <dbReference type="EMBL" id="WPJ95100.1"/>
    </source>
</evidence>
<gene>
    <name evidence="1" type="ORF">SH580_16875</name>
</gene>
<evidence type="ECO:0008006" key="3">
    <source>
        <dbReference type="Google" id="ProtNLM"/>
    </source>
</evidence>
<evidence type="ECO:0000313" key="2">
    <source>
        <dbReference type="Proteomes" id="UP001324993"/>
    </source>
</evidence>
<name>A0ABZ0RG14_9BACT</name>
<keyword evidence="2" id="KW-1185">Reference proteome</keyword>
<reference evidence="1 2" key="1">
    <citation type="submission" date="2023-11" db="EMBL/GenBank/DDBJ databases">
        <title>Coraliomargarita sp. nov., isolated from marine algae.</title>
        <authorList>
            <person name="Lee J.K."/>
            <person name="Baek J.H."/>
            <person name="Kim J.M."/>
            <person name="Choi D.G."/>
            <person name="Jeon C.O."/>
        </authorList>
    </citation>
    <scope>NUCLEOTIDE SEQUENCE [LARGE SCALE GENOMIC DNA]</scope>
    <source>
        <strain evidence="1 2">J2-16</strain>
    </source>
</reference>
<protein>
    <recommendedName>
        <fullName evidence="3">DUF4384 domain-containing protein</fullName>
    </recommendedName>
</protein>
<proteinExistence type="predicted"/>